<dbReference type="PANTHER" id="PTHR30469:SF20">
    <property type="entry name" value="EFFLUX RND TRANSPORTER PERIPLASMIC ADAPTOR SUBUNIT"/>
    <property type="match status" value="1"/>
</dbReference>
<comment type="similarity">
    <text evidence="1">Belongs to the membrane fusion protein (MFP) (TC 8.A.1) family.</text>
</comment>
<keyword evidence="4" id="KW-1185">Reference proteome</keyword>
<dbReference type="InterPro" id="IPR006143">
    <property type="entry name" value="RND_pump_MFP"/>
</dbReference>
<reference evidence="4" key="1">
    <citation type="submission" date="2017-04" db="EMBL/GenBank/DDBJ databases">
        <authorList>
            <person name="Varghese N."/>
            <person name="Submissions S."/>
        </authorList>
    </citation>
    <scope>NUCLEOTIDE SEQUENCE [LARGE SCALE GENOMIC DNA]</scope>
    <source>
        <strain evidence="4">LMG 29540</strain>
    </source>
</reference>
<dbReference type="Proteomes" id="UP000193228">
    <property type="component" value="Unassembled WGS sequence"/>
</dbReference>
<dbReference type="RefSeq" id="WP_085486297.1">
    <property type="nucleotide sequence ID" value="NZ_FXAT01000006.1"/>
</dbReference>
<dbReference type="InterPro" id="IPR058625">
    <property type="entry name" value="MdtA-like_BSH"/>
</dbReference>
<dbReference type="Pfam" id="PF25917">
    <property type="entry name" value="BSH_RND"/>
    <property type="match status" value="1"/>
</dbReference>
<dbReference type="OrthoDB" id="9778796at2"/>
<dbReference type="Gene3D" id="2.40.50.100">
    <property type="match status" value="1"/>
</dbReference>
<proteinExistence type="inferred from homology"/>
<dbReference type="SUPFAM" id="SSF111369">
    <property type="entry name" value="HlyD-like secretion proteins"/>
    <property type="match status" value="1"/>
</dbReference>
<dbReference type="PANTHER" id="PTHR30469">
    <property type="entry name" value="MULTIDRUG RESISTANCE PROTEIN MDTA"/>
    <property type="match status" value="1"/>
</dbReference>
<dbReference type="Gene3D" id="2.40.30.170">
    <property type="match status" value="1"/>
</dbReference>
<protein>
    <submittedName>
        <fullName evidence="3">RND family efflux transporter, MFP subunit</fullName>
    </submittedName>
</protein>
<name>A0A1X7LKT5_9BURK</name>
<dbReference type="STRING" id="1515439.SAMN06265784_106280"/>
<evidence type="ECO:0000313" key="4">
    <source>
        <dbReference type="Proteomes" id="UP000193228"/>
    </source>
</evidence>
<evidence type="ECO:0000259" key="2">
    <source>
        <dbReference type="Pfam" id="PF25917"/>
    </source>
</evidence>
<feature type="domain" description="Multidrug resistance protein MdtA-like barrel-sandwich hybrid" evidence="2">
    <location>
        <begin position="32"/>
        <end position="149"/>
    </location>
</feature>
<dbReference type="Gene3D" id="2.40.420.20">
    <property type="match status" value="1"/>
</dbReference>
<sequence>MQLAKIEPADASTIRIFTGRVEQTSISPLAFEVSGRVVQIAVLEGATVKRGQLIARIDEEPYKLQLQRASAQYQQLSENLQRQAVLRKDGILSQAAYEQLSAATDAARAARDLASRDLRNTRLVAPFDGRIARRNIEIQQVVQAGAPAFNFENVGRVDIGVDLPQSIAERLFVDKTLRAEAWLPERPENRFPLVFRERTTQTTPTSAGYRLVFSLEGPQSAMLFPGMAMRVQISDTARQVVQSENTYFAIPMAAVSIGANGQRSLWRYDAASGRVHAVPVSVREIRNDDAVVAGAVAEGDRVVAGGSQFMKEGMAVRPMDAPQ</sequence>
<dbReference type="Gene3D" id="1.10.287.470">
    <property type="entry name" value="Helix hairpin bin"/>
    <property type="match status" value="1"/>
</dbReference>
<dbReference type="GO" id="GO:0015562">
    <property type="term" value="F:efflux transmembrane transporter activity"/>
    <property type="evidence" value="ECO:0007669"/>
    <property type="project" value="TreeGrafter"/>
</dbReference>
<accession>A0A1X7LKT5</accession>
<organism evidence="3 4">
    <name type="scientific">Paraburkholderia susongensis</name>
    <dbReference type="NCBI Taxonomy" id="1515439"/>
    <lineage>
        <taxon>Bacteria</taxon>
        <taxon>Pseudomonadati</taxon>
        <taxon>Pseudomonadota</taxon>
        <taxon>Betaproteobacteria</taxon>
        <taxon>Burkholderiales</taxon>
        <taxon>Burkholderiaceae</taxon>
        <taxon>Paraburkholderia</taxon>
    </lineage>
</organism>
<evidence type="ECO:0000313" key="3">
    <source>
        <dbReference type="EMBL" id="SMG53963.1"/>
    </source>
</evidence>
<dbReference type="AlphaFoldDB" id="A0A1X7LKT5"/>
<evidence type="ECO:0000256" key="1">
    <source>
        <dbReference type="ARBA" id="ARBA00009477"/>
    </source>
</evidence>
<dbReference type="GO" id="GO:1990281">
    <property type="term" value="C:efflux pump complex"/>
    <property type="evidence" value="ECO:0007669"/>
    <property type="project" value="TreeGrafter"/>
</dbReference>
<dbReference type="EMBL" id="FXAT01000006">
    <property type="protein sequence ID" value="SMG53963.1"/>
    <property type="molecule type" value="Genomic_DNA"/>
</dbReference>
<gene>
    <name evidence="3" type="ORF">SAMN06265784_106280</name>
</gene>
<dbReference type="NCBIfam" id="TIGR01730">
    <property type="entry name" value="RND_mfp"/>
    <property type="match status" value="1"/>
</dbReference>